<sequence>MHTETDNLATLARPAASLARKLVTRTKGSDHGGITRLVSPGDIGELIKPFIFVDRFTLDARRGTMRMHPHSGIATVTAVLDGTFAYRESTGAHGELPAGGVEFMSAGGGVWHQGMAADGAQVLGFQLWLALPPDDENAPAHSQYLAPADVPRTGPARVLIGTYDGAVSPIQPRAAINYLHVVLADGERWRYLPPPGHTVAWVGVANGTLHTAGAALDLDVAVFEESQQAIDVVAEGRTEFVLGSAVKHPHPLVSGTYSVHTSAAALEQGEREIVRLRAVMQSAVQP</sequence>
<proteinExistence type="inferred from homology"/>
<evidence type="ECO:0000313" key="4">
    <source>
        <dbReference type="EMBL" id="MBB6134437.1"/>
    </source>
</evidence>
<dbReference type="SUPFAM" id="SSF51182">
    <property type="entry name" value="RmlC-like cupins"/>
    <property type="match status" value="1"/>
</dbReference>
<dbReference type="PANTHER" id="PTHR13903">
    <property type="entry name" value="PIRIN-RELATED"/>
    <property type="match status" value="1"/>
</dbReference>
<organism evidence="4 5">
    <name type="scientific">Massilia aurea</name>
    <dbReference type="NCBI Taxonomy" id="373040"/>
    <lineage>
        <taxon>Bacteria</taxon>
        <taxon>Pseudomonadati</taxon>
        <taxon>Pseudomonadota</taxon>
        <taxon>Betaproteobacteria</taxon>
        <taxon>Burkholderiales</taxon>
        <taxon>Oxalobacteraceae</taxon>
        <taxon>Telluria group</taxon>
        <taxon>Massilia</taxon>
    </lineage>
</organism>
<gene>
    <name evidence="4" type="ORF">HD842_002579</name>
</gene>
<accession>A0A7W9X0W2</accession>
<dbReference type="InterPro" id="IPR003829">
    <property type="entry name" value="Pirin_N_dom"/>
</dbReference>
<evidence type="ECO:0000256" key="2">
    <source>
        <dbReference type="RuleBase" id="RU003457"/>
    </source>
</evidence>
<dbReference type="RefSeq" id="WP_183554974.1">
    <property type="nucleotide sequence ID" value="NZ_JACHBX010000002.1"/>
</dbReference>
<dbReference type="Proteomes" id="UP000540787">
    <property type="component" value="Unassembled WGS sequence"/>
</dbReference>
<evidence type="ECO:0000313" key="5">
    <source>
        <dbReference type="Proteomes" id="UP000540787"/>
    </source>
</evidence>
<dbReference type="InterPro" id="IPR014710">
    <property type="entry name" value="RmlC-like_jellyroll"/>
</dbReference>
<keyword evidence="5" id="KW-1185">Reference proteome</keyword>
<dbReference type="PANTHER" id="PTHR13903:SF8">
    <property type="entry name" value="PIRIN"/>
    <property type="match status" value="1"/>
</dbReference>
<comment type="caution">
    <text evidence="4">The sequence shown here is derived from an EMBL/GenBank/DDBJ whole genome shotgun (WGS) entry which is preliminary data.</text>
</comment>
<dbReference type="Gene3D" id="2.60.120.10">
    <property type="entry name" value="Jelly Rolls"/>
    <property type="match status" value="1"/>
</dbReference>
<feature type="domain" description="Pirin N-terminal" evidence="3">
    <location>
        <begin position="45"/>
        <end position="129"/>
    </location>
</feature>
<dbReference type="EMBL" id="JACHBX010000002">
    <property type="protein sequence ID" value="MBB6134437.1"/>
    <property type="molecule type" value="Genomic_DNA"/>
</dbReference>
<dbReference type="Pfam" id="PF02678">
    <property type="entry name" value="Pirin"/>
    <property type="match status" value="1"/>
</dbReference>
<name>A0A7W9X0W2_9BURK</name>
<reference evidence="4 5" key="1">
    <citation type="submission" date="2020-08" db="EMBL/GenBank/DDBJ databases">
        <title>The Agave Microbiome: Exploring the role of microbial communities in plant adaptations to desert environments.</title>
        <authorList>
            <person name="Partida-Martinez L.P."/>
        </authorList>
    </citation>
    <scope>NUCLEOTIDE SEQUENCE [LARGE SCALE GENOMIC DNA]</scope>
    <source>
        <strain evidence="4 5">AT3.2</strain>
    </source>
</reference>
<evidence type="ECO:0000259" key="3">
    <source>
        <dbReference type="Pfam" id="PF02678"/>
    </source>
</evidence>
<comment type="similarity">
    <text evidence="1 2">Belongs to the pirin family.</text>
</comment>
<evidence type="ECO:0000256" key="1">
    <source>
        <dbReference type="ARBA" id="ARBA00008416"/>
    </source>
</evidence>
<dbReference type="InterPro" id="IPR011051">
    <property type="entry name" value="RmlC_Cupin_sf"/>
</dbReference>
<dbReference type="AlphaFoldDB" id="A0A7W9X0W2"/>
<dbReference type="InterPro" id="IPR012093">
    <property type="entry name" value="Pirin"/>
</dbReference>
<protein>
    <submittedName>
        <fullName evidence="4">Redox-sensitive bicupin YhaK (Pirin superfamily)</fullName>
    </submittedName>
</protein>
<dbReference type="PIRSF" id="PIRSF006232">
    <property type="entry name" value="Pirin"/>
    <property type="match status" value="1"/>
</dbReference>